<dbReference type="Gene3D" id="1.10.472.10">
    <property type="entry name" value="Cyclin-like"/>
    <property type="match status" value="2"/>
</dbReference>
<evidence type="ECO:0000313" key="10">
    <source>
        <dbReference type="EMBL" id="EQB61327.1"/>
    </source>
</evidence>
<keyword evidence="10" id="KW-0648">Protein biosynthesis</keyword>
<dbReference type="GO" id="GO:0000995">
    <property type="term" value="F:RNA polymerase III general transcription initiation factor activity"/>
    <property type="evidence" value="ECO:0007669"/>
    <property type="project" value="TreeGrafter"/>
</dbReference>
<dbReference type="Pfam" id="PF08271">
    <property type="entry name" value="Zn_Ribbon_TF"/>
    <property type="match status" value="1"/>
</dbReference>
<organism evidence="10 11">
    <name type="scientific">Vairimorpha apis BRL 01</name>
    <dbReference type="NCBI Taxonomy" id="1037528"/>
    <lineage>
        <taxon>Eukaryota</taxon>
        <taxon>Fungi</taxon>
        <taxon>Fungi incertae sedis</taxon>
        <taxon>Microsporidia</taxon>
        <taxon>Nosematidae</taxon>
        <taxon>Vairimorpha</taxon>
    </lineage>
</organism>
<keyword evidence="7" id="KW-0804">Transcription</keyword>
<dbReference type="PANTHER" id="PTHR11618:SF4">
    <property type="entry name" value="TRANSCRIPTION FACTOR IIIB 90 KDA SUBUNIT"/>
    <property type="match status" value="1"/>
</dbReference>
<dbReference type="InterPro" id="IPR013763">
    <property type="entry name" value="Cyclin-like_dom"/>
</dbReference>
<dbReference type="CDD" id="cd20553">
    <property type="entry name" value="CYCLIN_TFIIIB90_rpt1"/>
    <property type="match status" value="1"/>
</dbReference>
<dbReference type="GO" id="GO:0070897">
    <property type="term" value="P:transcription preinitiation complex assembly"/>
    <property type="evidence" value="ECO:0007669"/>
    <property type="project" value="InterPro"/>
</dbReference>
<evidence type="ECO:0000256" key="2">
    <source>
        <dbReference type="ARBA" id="ARBA00010857"/>
    </source>
</evidence>
<evidence type="ECO:0000313" key="11">
    <source>
        <dbReference type="Proteomes" id="UP000053780"/>
    </source>
</evidence>
<evidence type="ECO:0000256" key="5">
    <source>
        <dbReference type="ARBA" id="ARBA00022833"/>
    </source>
</evidence>
<feature type="domain" description="Cyclin-like" evidence="9">
    <location>
        <begin position="74"/>
        <end position="155"/>
    </location>
</feature>
<dbReference type="PRINTS" id="PR00685">
    <property type="entry name" value="TIFACTORIIB"/>
</dbReference>
<evidence type="ECO:0000256" key="3">
    <source>
        <dbReference type="ARBA" id="ARBA00022723"/>
    </source>
</evidence>
<reference evidence="10 11" key="1">
    <citation type="journal article" date="2013" name="BMC Genomics">
        <title>Genome sequencing and comparative genomics of honey bee microsporidia, Nosema apis reveal novel insights into host-parasite interactions.</title>
        <authorList>
            <person name="Chen Yp."/>
            <person name="Pettis J.S."/>
            <person name="Zhao Y."/>
            <person name="Liu X."/>
            <person name="Tallon L.J."/>
            <person name="Sadzewicz L.D."/>
            <person name="Li R."/>
            <person name="Zheng H."/>
            <person name="Huang S."/>
            <person name="Zhang X."/>
            <person name="Hamilton M.C."/>
            <person name="Pernal S.F."/>
            <person name="Melathopoulos A.P."/>
            <person name="Yan X."/>
            <person name="Evans J.D."/>
        </authorList>
    </citation>
    <scope>NUCLEOTIDE SEQUENCE [LARGE SCALE GENOMIC DNA]</scope>
    <source>
        <strain evidence="10 11">BRL 01</strain>
    </source>
</reference>
<dbReference type="VEuPathDB" id="MicrosporidiaDB:NAPIS_ORF01095"/>
<dbReference type="OrthoDB" id="511529at2759"/>
<dbReference type="GO" id="GO:0003743">
    <property type="term" value="F:translation initiation factor activity"/>
    <property type="evidence" value="ECO:0007669"/>
    <property type="project" value="UniProtKB-KW"/>
</dbReference>
<dbReference type="PANTHER" id="PTHR11618">
    <property type="entry name" value="TRANSCRIPTION INITIATION FACTOR IIB-RELATED"/>
    <property type="match status" value="1"/>
</dbReference>
<evidence type="ECO:0000256" key="7">
    <source>
        <dbReference type="ARBA" id="ARBA00023163"/>
    </source>
</evidence>
<evidence type="ECO:0000259" key="9">
    <source>
        <dbReference type="SMART" id="SM00385"/>
    </source>
</evidence>
<keyword evidence="11" id="KW-1185">Reference proteome</keyword>
<dbReference type="HOGENOM" id="CLU_010293_3_0_1"/>
<gene>
    <name evidence="10" type="ORF">NAPIS_ORF01095</name>
</gene>
<evidence type="ECO:0000256" key="1">
    <source>
        <dbReference type="ARBA" id="ARBA00004123"/>
    </source>
</evidence>
<dbReference type="GO" id="GO:0008270">
    <property type="term" value="F:zinc ion binding"/>
    <property type="evidence" value="ECO:0007669"/>
    <property type="project" value="UniProtKB-KW"/>
</dbReference>
<dbReference type="InterPro" id="IPR013150">
    <property type="entry name" value="TFIIB_cyclin"/>
</dbReference>
<dbReference type="InterPro" id="IPR036915">
    <property type="entry name" value="Cyclin-like_sf"/>
</dbReference>
<keyword evidence="3" id="KW-0479">Metal-binding</keyword>
<dbReference type="Proteomes" id="UP000053780">
    <property type="component" value="Unassembled WGS sequence"/>
</dbReference>
<dbReference type="InterPro" id="IPR013137">
    <property type="entry name" value="Znf_TFIIB"/>
</dbReference>
<evidence type="ECO:0000256" key="8">
    <source>
        <dbReference type="ARBA" id="ARBA00023242"/>
    </source>
</evidence>
<dbReference type="GO" id="GO:0097550">
    <property type="term" value="C:transcription preinitiation complex"/>
    <property type="evidence" value="ECO:0007669"/>
    <property type="project" value="TreeGrafter"/>
</dbReference>
<dbReference type="SUPFAM" id="SSF47954">
    <property type="entry name" value="Cyclin-like"/>
    <property type="match status" value="2"/>
</dbReference>
<dbReference type="Pfam" id="PF00382">
    <property type="entry name" value="TFIIB"/>
    <property type="match status" value="2"/>
</dbReference>
<dbReference type="AlphaFoldDB" id="T0L1A8"/>
<dbReference type="FunFam" id="1.10.472.10:FF:000002">
    <property type="entry name" value="Transcription factor IIIB 90 kDa subunit"/>
    <property type="match status" value="1"/>
</dbReference>
<dbReference type="SUPFAM" id="SSF57783">
    <property type="entry name" value="Zinc beta-ribbon"/>
    <property type="match status" value="1"/>
</dbReference>
<dbReference type="GO" id="GO:0017025">
    <property type="term" value="F:TBP-class protein binding"/>
    <property type="evidence" value="ECO:0007669"/>
    <property type="project" value="InterPro"/>
</dbReference>
<name>T0L1A8_9MICR</name>
<dbReference type="InterPro" id="IPR000812">
    <property type="entry name" value="TFIIB"/>
</dbReference>
<keyword evidence="10" id="KW-0396">Initiation factor</keyword>
<comment type="similarity">
    <text evidence="2">Belongs to the TFIIB family.</text>
</comment>
<keyword evidence="6" id="KW-0805">Transcription regulation</keyword>
<protein>
    <submittedName>
        <fullName evidence="10">Brf1 subunit of rna polymerase iii transcription initiation factor iiib</fullName>
    </submittedName>
</protein>
<dbReference type="EMBL" id="KE647152">
    <property type="protein sequence ID" value="EQB61327.1"/>
    <property type="molecule type" value="Genomic_DNA"/>
</dbReference>
<keyword evidence="5" id="KW-0862">Zinc</keyword>
<dbReference type="SMART" id="SM00385">
    <property type="entry name" value="CYCLIN"/>
    <property type="match status" value="2"/>
</dbReference>
<evidence type="ECO:0000256" key="4">
    <source>
        <dbReference type="ARBA" id="ARBA00022771"/>
    </source>
</evidence>
<comment type="subcellular location">
    <subcellularLocation>
        <location evidence="1">Nucleus</location>
    </subcellularLocation>
</comment>
<proteinExistence type="inferred from homology"/>
<dbReference type="GO" id="GO:0000126">
    <property type="term" value="C:transcription factor TFIIIB complex"/>
    <property type="evidence" value="ECO:0007669"/>
    <property type="project" value="TreeGrafter"/>
</dbReference>
<evidence type="ECO:0000256" key="6">
    <source>
        <dbReference type="ARBA" id="ARBA00023015"/>
    </source>
</evidence>
<accession>T0L1A8</accession>
<dbReference type="GO" id="GO:0001006">
    <property type="term" value="F:RNA polymerase III type 3 promoter sequence-specific DNA binding"/>
    <property type="evidence" value="ECO:0007669"/>
    <property type="project" value="TreeGrafter"/>
</dbReference>
<dbReference type="GO" id="GO:0005634">
    <property type="term" value="C:nucleus"/>
    <property type="evidence" value="ECO:0007669"/>
    <property type="project" value="UniProtKB-SubCell"/>
</dbReference>
<keyword evidence="8" id="KW-0539">Nucleus</keyword>
<feature type="domain" description="Cyclin-like" evidence="9">
    <location>
        <begin position="168"/>
        <end position="250"/>
    </location>
</feature>
<dbReference type="CDD" id="cd20554">
    <property type="entry name" value="CYCLIN_TFIIIB90_rpt2"/>
    <property type="match status" value="1"/>
</dbReference>
<keyword evidence="4" id="KW-0863">Zinc-finger</keyword>
<dbReference type="Gene3D" id="2.20.25.10">
    <property type="match status" value="1"/>
</dbReference>
<sequence length="368" mass="42271">MQCKNCSSETTAVDNAQGVIYCTTCGMVQEESIIVNTINFNDDGFKSTLNGKIVDMGSKQVGTQYVDASYYIKNTISSICSTLGLGNQFVDCGYRYYRLLLPYNLSKGKSILYTLSACVYIVCREEHTPHLLIDFSNSLNIDVFKIGKSFSKIVEILNIKIPNVDPTLYIQRYIAKLELKNPKISSLALRIISRMNRDWITTGRRPNNLCGVSILIASRVYNEERTIFEVAKVVHVSEMTLKKRLVEISETQTADLSIDQFNKEWLTKEEDPPVIKNVLKKKFKDLKYGQNCSIKCNKEQNYVKNVFNNDVDFSFKNENEKLESSTEDDILTENEFLERKQIWEGMYEEYMLEKAEKAKNIKNPNVKI</sequence>